<evidence type="ECO:0000256" key="2">
    <source>
        <dbReference type="SAM" id="Phobius"/>
    </source>
</evidence>
<dbReference type="GO" id="GO:0016020">
    <property type="term" value="C:membrane"/>
    <property type="evidence" value="ECO:0007669"/>
    <property type="project" value="InterPro"/>
</dbReference>
<accession>A0A8C5QTJ3</accession>
<evidence type="ECO:0008006" key="5">
    <source>
        <dbReference type="Google" id="ProtNLM"/>
    </source>
</evidence>
<feature type="transmembrane region" description="Helical" evidence="2">
    <location>
        <begin position="112"/>
        <end position="131"/>
    </location>
</feature>
<evidence type="ECO:0000256" key="1">
    <source>
        <dbReference type="ARBA" id="ARBA00010199"/>
    </source>
</evidence>
<dbReference type="Ensembl" id="ENSLLET00000044528.1">
    <property type="protein sequence ID" value="ENSLLEP00000042819.1"/>
    <property type="gene ID" value="ENSLLEG00000027219.1"/>
</dbReference>
<dbReference type="Proteomes" id="UP000694569">
    <property type="component" value="Unplaced"/>
</dbReference>
<feature type="transmembrane region" description="Helical" evidence="2">
    <location>
        <begin position="183"/>
        <end position="205"/>
    </location>
</feature>
<feature type="transmembrane region" description="Helical" evidence="2">
    <location>
        <begin position="211"/>
        <end position="231"/>
    </location>
</feature>
<proteinExistence type="inferred from homology"/>
<reference evidence="3" key="2">
    <citation type="submission" date="2025-09" db="UniProtKB">
        <authorList>
            <consortium name="Ensembl"/>
        </authorList>
    </citation>
    <scope>IDENTIFICATION</scope>
</reference>
<keyword evidence="2" id="KW-1133">Transmembrane helix</keyword>
<dbReference type="Pfam" id="PF01554">
    <property type="entry name" value="MatE"/>
    <property type="match status" value="1"/>
</dbReference>
<protein>
    <recommendedName>
        <fullName evidence="5">Multidrug and toxin extrusion protein 1</fullName>
    </recommendedName>
</protein>
<reference evidence="3" key="1">
    <citation type="submission" date="2025-08" db="UniProtKB">
        <authorList>
            <consortium name="Ensembl"/>
        </authorList>
    </citation>
    <scope>IDENTIFICATION</scope>
</reference>
<dbReference type="PANTHER" id="PTHR11206">
    <property type="entry name" value="MULTIDRUG RESISTANCE PROTEIN"/>
    <property type="match status" value="1"/>
</dbReference>
<dbReference type="OrthoDB" id="2126698at2759"/>
<dbReference type="InterPro" id="IPR002528">
    <property type="entry name" value="MATE_fam"/>
</dbReference>
<evidence type="ECO:0000313" key="3">
    <source>
        <dbReference type="Ensembl" id="ENSLLEP00000042819.1"/>
    </source>
</evidence>
<name>A0A8C5QTJ3_9ANUR</name>
<dbReference type="GO" id="GO:0042910">
    <property type="term" value="F:xenobiotic transmembrane transporter activity"/>
    <property type="evidence" value="ECO:0007669"/>
    <property type="project" value="InterPro"/>
</dbReference>
<dbReference type="AlphaFoldDB" id="A0A8C5QTJ3"/>
<sequence length="351" mass="38544">MVLLLFIYIRVRKLHVETWTGWSTDCLQEWGGFVHMAVPSMLMICIKWWSFEIGTFLAGIISTVELGAQCITLQLALTSSLIPRAFAVATSVRVGHALGAGNMDRAKLTWKVSVSCAVVTSIICGLFVFGVKDHIAYLFTQDREIVRLVSRLMLFFAPYHVPTSIANSCNGLLIGSGNQVTGAIFNAVAYYVVGLPVGIALMFAAKLGIAGFWSGMILSVIFEATSFLVYINRLNWSTVREKAQVRAGLKFVKKEHNTDLTKTTINQEEKGDVKTFQSNYYGTNGESAEGTILQDITSGDKPHELTITQTTNIVGELLSVKQLIIRRSLAVVSAVTVLVIGILIKFLILNQ</sequence>
<feature type="transmembrane region" description="Helical" evidence="2">
    <location>
        <begin position="329"/>
        <end position="348"/>
    </location>
</feature>
<dbReference type="GO" id="GO:0015297">
    <property type="term" value="F:antiporter activity"/>
    <property type="evidence" value="ECO:0007669"/>
    <property type="project" value="InterPro"/>
</dbReference>
<evidence type="ECO:0000313" key="4">
    <source>
        <dbReference type="Proteomes" id="UP000694569"/>
    </source>
</evidence>
<keyword evidence="4" id="KW-1185">Reference proteome</keyword>
<keyword evidence="2" id="KW-0472">Membrane</keyword>
<dbReference type="GeneTree" id="ENSGT00940000163327"/>
<comment type="similarity">
    <text evidence="1">Belongs to the multi antimicrobial extrusion (MATE) (TC 2.A.66.1) family.</text>
</comment>
<keyword evidence="2" id="KW-0812">Transmembrane</keyword>
<organism evidence="3 4">
    <name type="scientific">Leptobrachium leishanense</name>
    <name type="common">Leishan spiny toad</name>
    <dbReference type="NCBI Taxonomy" id="445787"/>
    <lineage>
        <taxon>Eukaryota</taxon>
        <taxon>Metazoa</taxon>
        <taxon>Chordata</taxon>
        <taxon>Craniata</taxon>
        <taxon>Vertebrata</taxon>
        <taxon>Euteleostomi</taxon>
        <taxon>Amphibia</taxon>
        <taxon>Batrachia</taxon>
        <taxon>Anura</taxon>
        <taxon>Pelobatoidea</taxon>
        <taxon>Megophryidae</taxon>
        <taxon>Leptobrachium</taxon>
    </lineage>
</organism>